<dbReference type="PANTHER" id="PTHR12697:SF5">
    <property type="entry name" value="DEOXYHYPUSINE HYDROXYLASE"/>
    <property type="match status" value="1"/>
</dbReference>
<dbReference type="InterPro" id="IPR011989">
    <property type="entry name" value="ARM-like"/>
</dbReference>
<proteinExistence type="predicted"/>
<feature type="region of interest" description="Disordered" evidence="1">
    <location>
        <begin position="522"/>
        <end position="541"/>
    </location>
</feature>
<dbReference type="InterPro" id="IPR016024">
    <property type="entry name" value="ARM-type_fold"/>
</dbReference>
<reference evidence="2" key="1">
    <citation type="submission" date="2020-06" db="EMBL/GenBank/DDBJ databases">
        <title>Unique genomic features of the anaerobic methanotrophic archaea.</title>
        <authorList>
            <person name="Chadwick G.L."/>
            <person name="Skennerton C.T."/>
            <person name="Laso-Perez R."/>
            <person name="Leu A.O."/>
            <person name="Speth D.R."/>
            <person name="Yu H."/>
            <person name="Morgan-Lang C."/>
            <person name="Hatzenpichler R."/>
            <person name="Goudeau D."/>
            <person name="Malmstrom R."/>
            <person name="Brazelton W.J."/>
            <person name="Woyke T."/>
            <person name="Hallam S.J."/>
            <person name="Tyson G.W."/>
            <person name="Wegener G."/>
            <person name="Boetius A."/>
            <person name="Orphan V."/>
        </authorList>
    </citation>
    <scope>NUCLEOTIDE SEQUENCE</scope>
</reference>
<evidence type="ECO:0008006" key="3">
    <source>
        <dbReference type="Google" id="ProtNLM"/>
    </source>
</evidence>
<dbReference type="AlphaFoldDB" id="A0A7G9Z2I4"/>
<protein>
    <recommendedName>
        <fullName evidence="3">HEAT repeat-containing taxis proteinF</fullName>
    </recommendedName>
</protein>
<dbReference type="SMART" id="SM00567">
    <property type="entry name" value="EZ_HEAT"/>
    <property type="match status" value="3"/>
</dbReference>
<dbReference type="SUPFAM" id="SSF48371">
    <property type="entry name" value="ARM repeat"/>
    <property type="match status" value="2"/>
</dbReference>
<accession>A0A7G9Z2I4</accession>
<dbReference type="Pfam" id="PF13646">
    <property type="entry name" value="HEAT_2"/>
    <property type="match status" value="2"/>
</dbReference>
<sequence>MEVYLTTASSGELTPLGIRELREVNVAGNKILAMKALGKYSGDEVVTALERELGGWNWLVKRAAVEALGRCGNSRVVGILREQLQNPNEEIKAEAIIALGKRLGKEFAQELVTMPIGADEYNVREAASLILAKYVETEGASRKIAEILVETGDFRIRKVVFAALGKCNDNVSRDKLIEELSGYNSILNYHIAGEALGKRAERGDETAFQALVSVIENGDRHAVRGAIRGLGASGRPEALEPLSRAFEKVSMTHEVQAIRKAIKACGGTVTEHLRPHCESNGGFEYTVWDASGEEMTPSRPERHDTSEGKVSPAPVAKPPEIVPGAPEVVPEPPKKPEPVKEAVAESESADCGGSVINRLATMIYDPNPDTARDAAVKLGEKKDEENATEVTYLLIGILGNESENVKLAAIASLGNVGTIEAIVPLVQMLADDSVNPQLVDNAIGKIITNTDSTETSVRKALEDGSEELERNSSRLSKPAEKVLEKVIRRVKSNDTLAVATAPSAGNAVDGKVLAAEIKRIARMNGKGSSRKKKGKRRKARA</sequence>
<dbReference type="Gene3D" id="1.25.10.10">
    <property type="entry name" value="Leucine-rich Repeat Variant"/>
    <property type="match status" value="3"/>
</dbReference>
<evidence type="ECO:0000256" key="1">
    <source>
        <dbReference type="SAM" id="MobiDB-lite"/>
    </source>
</evidence>
<dbReference type="PANTHER" id="PTHR12697">
    <property type="entry name" value="PBS LYASE HEAT-LIKE PROTEIN"/>
    <property type="match status" value="1"/>
</dbReference>
<evidence type="ECO:0000313" key="2">
    <source>
        <dbReference type="EMBL" id="QNO54468.1"/>
    </source>
</evidence>
<dbReference type="EMBL" id="MT631581">
    <property type="protein sequence ID" value="QNO54468.1"/>
    <property type="molecule type" value="Genomic_DNA"/>
</dbReference>
<feature type="compositionally biased region" description="Basic residues" evidence="1">
    <location>
        <begin position="528"/>
        <end position="541"/>
    </location>
</feature>
<dbReference type="InterPro" id="IPR004155">
    <property type="entry name" value="PBS_lyase_HEAT"/>
</dbReference>
<organism evidence="2">
    <name type="scientific">Candidatus Methanophaga sp. ANME-1 ERB7</name>
    <dbReference type="NCBI Taxonomy" id="2759913"/>
    <lineage>
        <taxon>Archaea</taxon>
        <taxon>Methanobacteriati</taxon>
        <taxon>Methanobacteriota</taxon>
        <taxon>Stenosarchaea group</taxon>
        <taxon>Methanomicrobia</taxon>
        <taxon>Candidatus Methanophagales</taxon>
        <taxon>Candidatus Methanophagaceae</taxon>
        <taxon>Candidatus Methanophaga</taxon>
    </lineage>
</organism>
<name>A0A7G9Z2I4_9EURY</name>
<feature type="region of interest" description="Disordered" evidence="1">
    <location>
        <begin position="292"/>
        <end position="337"/>
    </location>
</feature>
<dbReference type="GO" id="GO:0016491">
    <property type="term" value="F:oxidoreductase activity"/>
    <property type="evidence" value="ECO:0007669"/>
    <property type="project" value="TreeGrafter"/>
</dbReference>
<gene>
    <name evidence="2" type="ORF">FMKGKFDM_00001</name>
</gene>